<dbReference type="Proteomes" id="UP001550044">
    <property type="component" value="Unassembled WGS sequence"/>
</dbReference>
<sequence>MTNTLGADPDPAHLRTRELGDETAITKIPESPRETSLNRDGTMQDGYPVAELTGVNTRDG</sequence>
<dbReference type="RefSeq" id="WP_356709365.1">
    <property type="nucleotide sequence ID" value="NZ_JBEXIP010000006.1"/>
</dbReference>
<feature type="region of interest" description="Disordered" evidence="1">
    <location>
        <begin position="32"/>
        <end position="60"/>
    </location>
</feature>
<protein>
    <submittedName>
        <fullName evidence="2">Uncharacterized protein</fullName>
    </submittedName>
</protein>
<evidence type="ECO:0000313" key="3">
    <source>
        <dbReference type="Proteomes" id="UP001550044"/>
    </source>
</evidence>
<name>A0ABV2U652_9ACTN</name>
<gene>
    <name evidence="2" type="ORF">ABZV61_10970</name>
</gene>
<reference evidence="2 3" key="1">
    <citation type="submission" date="2024-06" db="EMBL/GenBank/DDBJ databases">
        <title>The Natural Products Discovery Center: Release of the First 8490 Sequenced Strains for Exploring Actinobacteria Biosynthetic Diversity.</title>
        <authorList>
            <person name="Kalkreuter E."/>
            <person name="Kautsar S.A."/>
            <person name="Yang D."/>
            <person name="Bader C.D."/>
            <person name="Teijaro C.N."/>
            <person name="Fluegel L."/>
            <person name="Davis C.M."/>
            <person name="Simpson J.R."/>
            <person name="Lauterbach L."/>
            <person name="Steele A.D."/>
            <person name="Gui C."/>
            <person name="Meng S."/>
            <person name="Li G."/>
            <person name="Viehrig K."/>
            <person name="Ye F."/>
            <person name="Su P."/>
            <person name="Kiefer A.F."/>
            <person name="Nichols A."/>
            <person name="Cepeda A.J."/>
            <person name="Yan W."/>
            <person name="Fan B."/>
            <person name="Jiang Y."/>
            <person name="Adhikari A."/>
            <person name="Zheng C.-J."/>
            <person name="Schuster L."/>
            <person name="Cowan T.M."/>
            <person name="Smanski M.J."/>
            <person name="Chevrette M.G."/>
            <person name="De Carvalho L.P.S."/>
            <person name="Shen B."/>
        </authorList>
    </citation>
    <scope>NUCLEOTIDE SEQUENCE [LARGE SCALE GENOMIC DNA]</scope>
    <source>
        <strain evidence="2 3">NPDC005137</strain>
    </source>
</reference>
<proteinExistence type="predicted"/>
<accession>A0ABV2U652</accession>
<organism evidence="2 3">
    <name type="scientific">Streptomyces sp. 900116325</name>
    <dbReference type="NCBI Taxonomy" id="3154295"/>
    <lineage>
        <taxon>Bacteria</taxon>
        <taxon>Bacillati</taxon>
        <taxon>Actinomycetota</taxon>
        <taxon>Actinomycetes</taxon>
        <taxon>Kitasatosporales</taxon>
        <taxon>Streptomycetaceae</taxon>
        <taxon>Streptomyces</taxon>
    </lineage>
</organism>
<comment type="caution">
    <text evidence="2">The sequence shown here is derived from an EMBL/GenBank/DDBJ whole genome shotgun (WGS) entry which is preliminary data.</text>
</comment>
<evidence type="ECO:0000256" key="1">
    <source>
        <dbReference type="SAM" id="MobiDB-lite"/>
    </source>
</evidence>
<keyword evidence="3" id="KW-1185">Reference proteome</keyword>
<dbReference type="EMBL" id="JBEXIP010000006">
    <property type="protein sequence ID" value="MET8433311.1"/>
    <property type="molecule type" value="Genomic_DNA"/>
</dbReference>
<evidence type="ECO:0000313" key="2">
    <source>
        <dbReference type="EMBL" id="MET8433311.1"/>
    </source>
</evidence>